<keyword evidence="3" id="KW-1185">Reference proteome</keyword>
<gene>
    <name evidence="2" type="ORF">BJ085DRAFT_37053</name>
</gene>
<sequence>MADQNTSGDFPKATSVSTPPNPAKPNVPHYMTKYGEPSSGKKPEIPPPANSPKGTPAESLKSFLATLFLWAIEYEITSFEQLFAEFGNPFQTNDIPCIRTLGYNQTHSYLAQKFQKLGALIADPDDLFTCYHCFTFNSFVYVAPKAADGTAEILVLHNRKLDNPLQTLLYEDTPPLLDIARSLAKIGSPTDSRGVPVFSVGNLESIWNSIGVIEQLTGIYGSVVPPGSMAQTPLVAGSYTPSPPYQRGHFSVHYDD</sequence>
<name>A0A4P9ZQZ2_9FUNG</name>
<accession>A0A4P9ZQZ2</accession>
<organism evidence="2 3">
    <name type="scientific">Dimargaris cristalligena</name>
    <dbReference type="NCBI Taxonomy" id="215637"/>
    <lineage>
        <taxon>Eukaryota</taxon>
        <taxon>Fungi</taxon>
        <taxon>Fungi incertae sedis</taxon>
        <taxon>Zoopagomycota</taxon>
        <taxon>Kickxellomycotina</taxon>
        <taxon>Dimargaritomycetes</taxon>
        <taxon>Dimargaritales</taxon>
        <taxon>Dimargaritaceae</taxon>
        <taxon>Dimargaris</taxon>
    </lineage>
</organism>
<dbReference type="Proteomes" id="UP000268162">
    <property type="component" value="Unassembled WGS sequence"/>
</dbReference>
<feature type="compositionally biased region" description="Polar residues" evidence="1">
    <location>
        <begin position="1"/>
        <end position="18"/>
    </location>
</feature>
<reference evidence="3" key="1">
    <citation type="journal article" date="2018" name="Nat. Microbiol.">
        <title>Leveraging single-cell genomics to expand the fungal tree of life.</title>
        <authorList>
            <person name="Ahrendt S.R."/>
            <person name="Quandt C.A."/>
            <person name="Ciobanu D."/>
            <person name="Clum A."/>
            <person name="Salamov A."/>
            <person name="Andreopoulos B."/>
            <person name="Cheng J.F."/>
            <person name="Woyke T."/>
            <person name="Pelin A."/>
            <person name="Henrissat B."/>
            <person name="Reynolds N.K."/>
            <person name="Benny G.L."/>
            <person name="Smith M.E."/>
            <person name="James T.Y."/>
            <person name="Grigoriev I.V."/>
        </authorList>
    </citation>
    <scope>NUCLEOTIDE SEQUENCE [LARGE SCALE GENOMIC DNA]</scope>
    <source>
        <strain evidence="3">RSA 468</strain>
    </source>
</reference>
<feature type="region of interest" description="Disordered" evidence="1">
    <location>
        <begin position="1"/>
        <end position="54"/>
    </location>
</feature>
<protein>
    <submittedName>
        <fullName evidence="2">Uncharacterized protein</fullName>
    </submittedName>
</protein>
<dbReference type="AlphaFoldDB" id="A0A4P9ZQZ2"/>
<evidence type="ECO:0000313" key="3">
    <source>
        <dbReference type="Proteomes" id="UP000268162"/>
    </source>
</evidence>
<proteinExistence type="predicted"/>
<dbReference type="EMBL" id="ML002839">
    <property type="protein sequence ID" value="RKP35558.1"/>
    <property type="molecule type" value="Genomic_DNA"/>
</dbReference>
<evidence type="ECO:0000313" key="2">
    <source>
        <dbReference type="EMBL" id="RKP35558.1"/>
    </source>
</evidence>
<evidence type="ECO:0000256" key="1">
    <source>
        <dbReference type="SAM" id="MobiDB-lite"/>
    </source>
</evidence>